<feature type="compositionally biased region" description="Gly residues" evidence="9">
    <location>
        <begin position="1595"/>
        <end position="1604"/>
    </location>
</feature>
<feature type="compositionally biased region" description="Polar residues" evidence="9">
    <location>
        <begin position="1545"/>
        <end position="1554"/>
    </location>
</feature>
<evidence type="ECO:0000256" key="5">
    <source>
        <dbReference type="ARBA" id="ARBA00023159"/>
    </source>
</evidence>
<dbReference type="GO" id="GO:0045944">
    <property type="term" value="P:positive regulation of transcription by RNA polymerase II"/>
    <property type="evidence" value="ECO:0007669"/>
    <property type="project" value="TreeGrafter"/>
</dbReference>
<evidence type="ECO:0000256" key="8">
    <source>
        <dbReference type="RuleBase" id="RU364134"/>
    </source>
</evidence>
<dbReference type="GeneTree" id="ENSGT00390000013680"/>
<evidence type="ECO:0000256" key="1">
    <source>
        <dbReference type="ARBA" id="ARBA00004123"/>
    </source>
</evidence>
<dbReference type="GO" id="GO:0016592">
    <property type="term" value="C:mediator complex"/>
    <property type="evidence" value="ECO:0007669"/>
    <property type="project" value="InterPro"/>
</dbReference>
<evidence type="ECO:0000313" key="13">
    <source>
        <dbReference type="Proteomes" id="UP000005207"/>
    </source>
</evidence>
<comment type="function">
    <text evidence="8">Component of the Mediator complex, a coactivator involved in regulated transcription of nearly all RNA polymerase II-dependent genes. Mediator functions as a bridge to convey information from gene-specific regulatory proteins to the basal RNA polymerase II transcription machinery. Mediator is recruited to promoters by direct interactions with regulatory proteins and serves as a scaffold for the assembly of a functional preinitiation complex with RNA polymerase II and the general transcription factors.</text>
</comment>
<evidence type="ECO:0000259" key="11">
    <source>
        <dbReference type="Pfam" id="PF18296"/>
    </source>
</evidence>
<dbReference type="InterPro" id="IPR009401">
    <property type="entry name" value="Med13_C"/>
</dbReference>
<dbReference type="Ensembl" id="ENSONIT00000085052.1">
    <property type="protein sequence ID" value="ENSONIP00000070962.1"/>
    <property type="gene ID" value="ENSONIG00000017544.2"/>
</dbReference>
<protein>
    <recommendedName>
        <fullName evidence="8">Mediator of RNA polymerase II transcription subunit 13</fullName>
    </recommendedName>
</protein>
<feature type="compositionally biased region" description="Polar residues" evidence="9">
    <location>
        <begin position="593"/>
        <end position="603"/>
    </location>
</feature>
<keyword evidence="6 8" id="KW-0804">Transcription</keyword>
<feature type="region of interest" description="Disordered" evidence="9">
    <location>
        <begin position="466"/>
        <end position="505"/>
    </location>
</feature>
<dbReference type="PANTHER" id="PTHR48249:SF4">
    <property type="entry name" value="MEDIATOR OF RNA POLYMERASE II TRANSCRIPTION SUBUNIT 13"/>
    <property type="match status" value="1"/>
</dbReference>
<feature type="region of interest" description="Disordered" evidence="9">
    <location>
        <begin position="763"/>
        <end position="784"/>
    </location>
</feature>
<evidence type="ECO:0000259" key="10">
    <source>
        <dbReference type="Pfam" id="PF06333"/>
    </source>
</evidence>
<dbReference type="PANTHER" id="PTHR48249">
    <property type="entry name" value="MEDIATOR OF RNA POLYMERASE II TRANSCRIPTION SUBUNIT 13"/>
    <property type="match status" value="1"/>
</dbReference>
<gene>
    <name evidence="12" type="primary">MED13</name>
    <name evidence="12" type="synonym">med13a</name>
</gene>
<comment type="similarity">
    <text evidence="2 8">Belongs to the Mediator complex subunit 13 family.</text>
</comment>
<keyword evidence="13" id="KW-1185">Reference proteome</keyword>
<feature type="compositionally biased region" description="Low complexity" evidence="9">
    <location>
        <begin position="1516"/>
        <end position="1544"/>
    </location>
</feature>
<evidence type="ECO:0000256" key="3">
    <source>
        <dbReference type="ARBA" id="ARBA00022491"/>
    </source>
</evidence>
<evidence type="ECO:0000313" key="12">
    <source>
        <dbReference type="Ensembl" id="ENSONIP00000070962.1"/>
    </source>
</evidence>
<feature type="region of interest" description="Disordered" evidence="9">
    <location>
        <begin position="843"/>
        <end position="864"/>
    </location>
</feature>
<feature type="compositionally biased region" description="Low complexity" evidence="9">
    <location>
        <begin position="1555"/>
        <end position="1574"/>
    </location>
</feature>
<feature type="domain" description="MID" evidence="11">
    <location>
        <begin position="1400"/>
        <end position="1750"/>
    </location>
</feature>
<feature type="compositionally biased region" description="Basic and acidic residues" evidence="9">
    <location>
        <begin position="2067"/>
        <end position="2077"/>
    </location>
</feature>
<reference evidence="12" key="3">
    <citation type="submission" date="2025-09" db="UniProtKB">
        <authorList>
            <consortium name="Ensembl"/>
        </authorList>
    </citation>
    <scope>IDENTIFICATION</scope>
</reference>
<dbReference type="Pfam" id="PF06333">
    <property type="entry name" value="Med13_C"/>
    <property type="match status" value="1"/>
</dbReference>
<evidence type="ECO:0000256" key="4">
    <source>
        <dbReference type="ARBA" id="ARBA00023015"/>
    </source>
</evidence>
<feature type="compositionally biased region" description="Basic and acidic residues" evidence="9">
    <location>
        <begin position="765"/>
        <end position="776"/>
    </location>
</feature>
<dbReference type="OMA" id="WWGEDPS"/>
<feature type="compositionally biased region" description="Low complexity" evidence="9">
    <location>
        <begin position="469"/>
        <end position="478"/>
    </location>
</feature>
<keyword evidence="4 8" id="KW-0805">Transcription regulation</keyword>
<dbReference type="Pfam" id="PF18296">
    <property type="entry name" value="MID_MedPIWI"/>
    <property type="match status" value="1"/>
</dbReference>
<reference evidence="12" key="2">
    <citation type="submission" date="2025-08" db="UniProtKB">
        <authorList>
            <consortium name="Ensembl"/>
        </authorList>
    </citation>
    <scope>IDENTIFICATION</scope>
</reference>
<name>A0A669EIP9_ORENI</name>
<dbReference type="Proteomes" id="UP000005207">
    <property type="component" value="Linkage group LG10"/>
</dbReference>
<evidence type="ECO:0000256" key="9">
    <source>
        <dbReference type="SAM" id="MobiDB-lite"/>
    </source>
</evidence>
<reference evidence="13" key="1">
    <citation type="submission" date="2012-01" db="EMBL/GenBank/DDBJ databases">
        <title>The Genome Sequence of Oreochromis niloticus (Nile Tilapia).</title>
        <authorList>
            <consortium name="Broad Institute Genome Assembly Team"/>
            <consortium name="Broad Institute Sequencing Platform"/>
            <person name="Di Palma F."/>
            <person name="Johnson J."/>
            <person name="Lander E.S."/>
            <person name="Lindblad-Toh K."/>
        </authorList>
    </citation>
    <scope>NUCLEOTIDE SEQUENCE [LARGE SCALE GENOMIC DNA]</scope>
</reference>
<evidence type="ECO:0000256" key="7">
    <source>
        <dbReference type="ARBA" id="ARBA00023242"/>
    </source>
</evidence>
<comment type="subcellular location">
    <subcellularLocation>
        <location evidence="1 8">Nucleus</location>
    </subcellularLocation>
</comment>
<dbReference type="InterPro" id="IPR041285">
    <property type="entry name" value="MID_MedPIWI"/>
</dbReference>
<feature type="region of interest" description="Disordered" evidence="9">
    <location>
        <begin position="2042"/>
        <end position="2077"/>
    </location>
</feature>
<dbReference type="InParanoid" id="A0A669EIP9"/>
<proteinExistence type="inferred from homology"/>
<keyword evidence="7 8" id="KW-0539">Nucleus</keyword>
<accession>A0A669EIP9</accession>
<evidence type="ECO:0000256" key="6">
    <source>
        <dbReference type="ARBA" id="ARBA00023163"/>
    </source>
</evidence>
<feature type="domain" description="Mediator complex subunit Med13 C-terminal" evidence="10">
    <location>
        <begin position="1786"/>
        <end position="2185"/>
    </location>
</feature>
<keyword evidence="5 8" id="KW-0010">Activator</keyword>
<sequence>MPHKRGLILTLNTLLSTCFLRGAEWVLKQRLCTLTVSFSPLPPLFSLVLQADLTGIKWKRFVWQGPTSAPILFPVTEEDPILCSFSRCLKADILSVWRRCQQQGRRELWLFWWGDDPNFADLIHNELAAEDDGLWENGLSYECRTLLFKAIHNLLERCLMNRSFVRIGKWFVKPYEKDEKPINKSEHLSCAFTFFLHGESNVCTSVEINQHQPVYHLTEEHLTLAQQASSPFQVILSPFGLNGTLTGQSFKMSDPPTQKLIEEWNQFYPISPSAKENVSEDKVEDMDWEDESLASVEVLVGGVRMVYPACLVLVPQSDIPVVTPVGSSHCTAVYSGGHQVPASQREPAMSLVTLTPPTSPEEAQTVDSHSAQKWVKMPSSSDAFSVDRTSHHGGKIPRRLASQMVERVWQECNINRAQNKRKFPAATNGTCEEEPSEKLGTWDFVESSQRSYCSCSRYKLVKQRTANNTGQAQSAGQPSQPPTKHKTGGEKPEKGDKQQKRPQTPFHHRCLASDEASIDTEATAGQRLALRSQDGARFPSIRSADVSAIQKGPQLHSGGVSTGPSEQANSPQPPPLSPHPCERSEESGEGMKNPSTPNSQHFYQPQPEACLVGVKGSSEEQGGPEALNQHFQSHQPNPHPGTSAYSEPPEPTVYVGAAINLEDDGSHAPWRLFNLPRRKEAELPTPLLPGDKLREEAAASQDNLVSVTEVMSTSKWPLKVSEERVQMYRARRNQHLAAAVTDGDHEPEVDPYAFEEGDVKFTFSNKKDKSGGEREPGKKHKVSGFSNSRRLLVEREKYLKLVFVCSDPQRAAPHNRVASTSLIHETDLVVSINDLDNLFNSDEDELAPGSRRPVNGTDGIFGNKEPKSSILDPVPCSDHLIQMFPTPPSLEQHIMGYSPMNMCSKEYCTMEPGTGMTTVEGPSTLGGHFKIEVEESFCSPKPSEIKDYSFVYKPELCQPFVGCSMFAPLKTLPSQCLPPIKVPEDCIYRPSWTMGRDMLNPVPVMTYLNKDSVGSTMDQEYTPQTQTPFMINSAPPSNSGGTGILPSPATPRFSAPTHVRLGSIKYENSDLCSPAASTPSTCRPLNSVEPATVPSIPEAHSLYVTLILSETVMNLFKDCNFDSCCICECNMNIKGADAGVYLSDPVSEAQKQCGCGFSAVVNRRYGNGSGLFLEDELDIIGRGTDISREAEKRFEELRLSSLERNGVGRSDHISDELILLMQDQCTNPFSPISVLEHDAVTRGPGGAPIPPCVRVEERDYRSDCYMAMEHGRQFMDNMSGGKVDEALVKSTCLHNWAKQNVDVSALCSQDVLRVLMSLQPVLQDAIQKKRTVRSWGVQGPLTWQQFHKMAGRGSYGTDESPEPLPIPTFLVGYEYDFVVLSPFGLPYWEKLLLDPFGSQRDIGYLVVCPDNEALLSGAKTFFRDLTAVYEVKITFHSFTSCRLGQHRPISKGYADGIVLVGGSGAKTPVDQPVSDWFLKAASSNSDTFAKLKLYAQVCRHNLAPYLASQALDSSLLTQPSPTPSSNQSSSTQLSNSTSSTASQQGSVNAAGSTVPSNSGPGNSSASSNNLVTSSGQTGSTIPAKPGSFPPFGSIGSQGQGGGPQSGQLGQQAGTQNTGVSGDNSSSQAQGPTEPPESTLEREKVGVPTDGESHAVTYPPAIVVYIVDPFSYEEADRGAGPVPAQSSVWTLGLLRCYLEMLQSLPPHIRNSVSVQIIPCQYLLQPVRGEDRHIYSQHLKSLAFSVFAQCRRPLPTSTNVKSLTGFGPGLAIDTALKSPERPECLRLYTPPFILAPVKDKQTELGETFGEASQKYNVLFVGYCLSHDQRWLLATCTDLYGELLETCIINIDVPHRARRKKGSVRRLGLQKLWDWCLGLVQMTSLPWRVVIGRLGRIGHGELKDWSILLNRRNLQSLSRRLKDMCRMCGISASDTPSILSVCLVAMEPQGSFIIMPDSVSTGSVFGRSTTLNMQTSQLSTPQDTSCTHILVFPTSAIVQVASSNYTNIDTNIDILNPTTDGSDAIGILALLDQENDLVDPDIINISPTTSPVHSPGSHYHHGGDGSKGQSTDRMESHEEVPNLLQQPLALGYFVSTAKAGPLPDWFWSACPQAQNQCPLFLKASLHLHVSSVQSDELLHSKHSHPLDSNQTSDVLRFVLEQYNALSWLTCDPATQDRRSCLPIHFVVLNQMYNFIMNML</sequence>
<dbReference type="InterPro" id="IPR051139">
    <property type="entry name" value="Mediator_complx_sub13"/>
</dbReference>
<feature type="compositionally biased region" description="Polar residues" evidence="9">
    <location>
        <begin position="1614"/>
        <end position="1630"/>
    </location>
</feature>
<dbReference type="GO" id="GO:0003713">
    <property type="term" value="F:transcription coactivator activity"/>
    <property type="evidence" value="ECO:0007669"/>
    <property type="project" value="TreeGrafter"/>
</dbReference>
<organism evidence="12 13">
    <name type="scientific">Oreochromis niloticus</name>
    <name type="common">Nile tilapia</name>
    <name type="synonym">Tilapia nilotica</name>
    <dbReference type="NCBI Taxonomy" id="8128"/>
    <lineage>
        <taxon>Eukaryota</taxon>
        <taxon>Metazoa</taxon>
        <taxon>Chordata</taxon>
        <taxon>Craniata</taxon>
        <taxon>Vertebrata</taxon>
        <taxon>Euteleostomi</taxon>
        <taxon>Actinopterygii</taxon>
        <taxon>Neopterygii</taxon>
        <taxon>Teleostei</taxon>
        <taxon>Neoteleostei</taxon>
        <taxon>Acanthomorphata</taxon>
        <taxon>Ovalentaria</taxon>
        <taxon>Cichlomorphae</taxon>
        <taxon>Cichliformes</taxon>
        <taxon>Cichlidae</taxon>
        <taxon>African cichlids</taxon>
        <taxon>Pseudocrenilabrinae</taxon>
        <taxon>Oreochromini</taxon>
        <taxon>Oreochromis</taxon>
    </lineage>
</organism>
<comment type="subunit">
    <text evidence="8">Component of the Mediator complex.</text>
</comment>
<evidence type="ECO:0000256" key="2">
    <source>
        <dbReference type="ARBA" id="ARBA00009354"/>
    </source>
</evidence>
<feature type="region of interest" description="Disordered" evidence="9">
    <location>
        <begin position="552"/>
        <end position="650"/>
    </location>
</feature>
<feature type="region of interest" description="Disordered" evidence="9">
    <location>
        <begin position="1516"/>
        <end position="1652"/>
    </location>
</feature>
<feature type="compositionally biased region" description="Basic and acidic residues" evidence="9">
    <location>
        <begin position="487"/>
        <end position="499"/>
    </location>
</feature>
<keyword evidence="3 8" id="KW-0678">Repressor</keyword>